<name>A0A5J6N1E3_9PROT</name>
<dbReference type="AlphaFoldDB" id="A0A5J6N1E3"/>
<keyword evidence="3" id="KW-1185">Reference proteome</keyword>
<dbReference type="OrthoDB" id="7375502at2"/>
<sequence length="182" mass="19058">MTAALAFAGLAGCAQNGVIYNSQKYLSGTMLYVNHAAGSLMPTVIRGNPSSLPKADFDQIVRDHMKGANFGAPITFVPGPDNPPFPDQRVVLIFNGPIVGQKDLCLNSISGGGGPAQDGRIELVAAFCSGDRPVSALEGGIGGITDPNDPRLRSFLRMVGTTLFNPNNPDDRPDNSPEPPVP</sequence>
<dbReference type="Proteomes" id="UP000325797">
    <property type="component" value="Chromosome"/>
</dbReference>
<proteinExistence type="predicted"/>
<dbReference type="KEGG" id="hadh:FRZ61_23200"/>
<evidence type="ECO:0000313" key="3">
    <source>
        <dbReference type="Proteomes" id="UP000325797"/>
    </source>
</evidence>
<organism evidence="2 3">
    <name type="scientific">Hypericibacter adhaerens</name>
    <dbReference type="NCBI Taxonomy" id="2602016"/>
    <lineage>
        <taxon>Bacteria</taxon>
        <taxon>Pseudomonadati</taxon>
        <taxon>Pseudomonadota</taxon>
        <taxon>Alphaproteobacteria</taxon>
        <taxon>Rhodospirillales</taxon>
        <taxon>Dongiaceae</taxon>
        <taxon>Hypericibacter</taxon>
    </lineage>
</organism>
<feature type="region of interest" description="Disordered" evidence="1">
    <location>
        <begin position="163"/>
        <end position="182"/>
    </location>
</feature>
<evidence type="ECO:0000256" key="1">
    <source>
        <dbReference type="SAM" id="MobiDB-lite"/>
    </source>
</evidence>
<reference evidence="2 3" key="1">
    <citation type="submission" date="2019-08" db="EMBL/GenBank/DDBJ databases">
        <title>Hyperibacter terrae gen. nov., sp. nov. and Hyperibacter viscosus sp. nov., two new members in the family Rhodospirillaceae isolated from the rhizosphere of Hypericum perforatum.</title>
        <authorList>
            <person name="Noviana Z."/>
        </authorList>
    </citation>
    <scope>NUCLEOTIDE SEQUENCE [LARGE SCALE GENOMIC DNA]</scope>
    <source>
        <strain evidence="2 3">R5959</strain>
    </source>
</reference>
<dbReference type="RefSeq" id="WP_151117733.1">
    <property type="nucleotide sequence ID" value="NZ_CP042582.1"/>
</dbReference>
<accession>A0A5J6N1E3</accession>
<gene>
    <name evidence="2" type="ORF">FRZ61_23200</name>
</gene>
<evidence type="ECO:0000313" key="2">
    <source>
        <dbReference type="EMBL" id="QEX22390.1"/>
    </source>
</evidence>
<dbReference type="EMBL" id="CP042582">
    <property type="protein sequence ID" value="QEX22390.1"/>
    <property type="molecule type" value="Genomic_DNA"/>
</dbReference>
<protein>
    <submittedName>
        <fullName evidence="2">Uncharacterized protein</fullName>
    </submittedName>
</protein>